<sequence length="402" mass="47004">MKTIYIIIFLFIVSTALNAQRNYSQGYIITNDNDSIHGLIDFRTDKMNHEFCRFKKAEKAEEELFYPGDIKRYKFVNEGKYYISHEIEINGIFRNVFLEYLLQGMMNLYYYIDPATDQDYYFFQNTDGRMIAITKKPDRIEDLKIKSDQKYKGVISYLFGAYPGVIKDVNKISFDRKYMIEITKEYHDQVCTSGESCIIFENDYRKQFIKFEFSAYAGMQYSSYSFQEEKNLSESMKSLYPVIGGQINVSNPRWSRWFSLQVDLSLSGLKGKNDYIVGTYRYGKYEFDAMMATGRLGLKYTIPVNNKFRTTIEGGVSCIKLFNTSSTLYTEDRVSGDIVYTQIQEDYILPQSSYLGFNAAVGLNYLTGNEKYFFGRIQYEQCEENNGRGNIKVFQIKIGYTF</sequence>
<dbReference type="RefSeq" id="WP_296939871.1">
    <property type="nucleotide sequence ID" value="NZ_LT599032.1"/>
</dbReference>
<dbReference type="EMBL" id="FLUM01000001">
    <property type="protein sequence ID" value="SBV96539.1"/>
    <property type="molecule type" value="Genomic_DNA"/>
</dbReference>
<gene>
    <name evidence="1" type="ORF">KL86DYS1_11674</name>
</gene>
<accession>A0A212JAT4</accession>
<reference evidence="1" key="1">
    <citation type="submission" date="2016-04" db="EMBL/GenBank/DDBJ databases">
        <authorList>
            <person name="Evans L.H."/>
            <person name="Alamgir A."/>
            <person name="Owens N."/>
            <person name="Weber N.D."/>
            <person name="Virtaneva K."/>
            <person name="Barbian K."/>
            <person name="Babar A."/>
            <person name="Rosenke K."/>
        </authorList>
    </citation>
    <scope>NUCLEOTIDE SEQUENCE</scope>
    <source>
        <strain evidence="1">86-1</strain>
    </source>
</reference>
<name>A0A212JAT4_9BACT</name>
<dbReference type="AlphaFoldDB" id="A0A212JAT4"/>
<evidence type="ECO:0000313" key="1">
    <source>
        <dbReference type="EMBL" id="SBV96539.1"/>
    </source>
</evidence>
<protein>
    <recommendedName>
        <fullName evidence="2">Outer membrane protein beta-barrel domain-containing protein</fullName>
    </recommendedName>
</protein>
<organism evidence="1">
    <name type="scientific">uncultured Dysgonomonas sp</name>
    <dbReference type="NCBI Taxonomy" id="206096"/>
    <lineage>
        <taxon>Bacteria</taxon>
        <taxon>Pseudomonadati</taxon>
        <taxon>Bacteroidota</taxon>
        <taxon>Bacteroidia</taxon>
        <taxon>Bacteroidales</taxon>
        <taxon>Dysgonomonadaceae</taxon>
        <taxon>Dysgonomonas</taxon>
        <taxon>environmental samples</taxon>
    </lineage>
</organism>
<proteinExistence type="predicted"/>
<evidence type="ECO:0008006" key="2">
    <source>
        <dbReference type="Google" id="ProtNLM"/>
    </source>
</evidence>